<dbReference type="GO" id="GO:0008482">
    <property type="term" value="F:sulfite oxidase activity"/>
    <property type="evidence" value="ECO:0007669"/>
    <property type="project" value="TreeGrafter"/>
</dbReference>
<dbReference type="PANTHER" id="PTHR19372">
    <property type="entry name" value="SULFITE REDUCTASE"/>
    <property type="match status" value="1"/>
</dbReference>
<dbReference type="PANTHER" id="PTHR19372:SF7">
    <property type="entry name" value="SULFITE OXIDASE, MITOCHONDRIAL"/>
    <property type="match status" value="1"/>
</dbReference>
<evidence type="ECO:0000313" key="8">
    <source>
        <dbReference type="Proteomes" id="UP000003688"/>
    </source>
</evidence>
<dbReference type="Pfam" id="PF00174">
    <property type="entry name" value="Oxidored_molyb"/>
    <property type="match status" value="1"/>
</dbReference>
<dbReference type="Pfam" id="PF03404">
    <property type="entry name" value="Mo-co_dimer"/>
    <property type="match status" value="1"/>
</dbReference>
<feature type="domain" description="Oxidoreductase molybdopterin-binding" evidence="5">
    <location>
        <begin position="72"/>
        <end position="233"/>
    </location>
</feature>
<comment type="caution">
    <text evidence="7">The sequence shown here is derived from an EMBL/GenBank/DDBJ whole genome shotgun (WGS) entry which is preliminary data.</text>
</comment>
<dbReference type="PRINTS" id="PR00407">
    <property type="entry name" value="EUMOPTERIN"/>
</dbReference>
<keyword evidence="8" id="KW-1185">Reference proteome</keyword>
<dbReference type="OrthoDB" id="9778777at2"/>
<evidence type="ECO:0000259" key="6">
    <source>
        <dbReference type="Pfam" id="PF03404"/>
    </source>
</evidence>
<evidence type="ECO:0000256" key="4">
    <source>
        <dbReference type="ARBA" id="ARBA00023002"/>
    </source>
</evidence>
<dbReference type="GO" id="GO:0030151">
    <property type="term" value="F:molybdenum ion binding"/>
    <property type="evidence" value="ECO:0007669"/>
    <property type="project" value="InterPro"/>
</dbReference>
<reference evidence="7 8" key="1">
    <citation type="journal article" date="2011" name="J. Bacteriol.">
        <title>Genome sequence of 'Pedosphaera parvula' Ellin514, an aerobic Verrucomicrobial isolate from pasture soil.</title>
        <authorList>
            <person name="Kant R."/>
            <person name="van Passel M.W."/>
            <person name="Sangwan P."/>
            <person name="Palva A."/>
            <person name="Lucas S."/>
            <person name="Copeland A."/>
            <person name="Lapidus A."/>
            <person name="Glavina Del Rio T."/>
            <person name="Dalin E."/>
            <person name="Tice H."/>
            <person name="Bruce D."/>
            <person name="Goodwin L."/>
            <person name="Pitluck S."/>
            <person name="Chertkov O."/>
            <person name="Larimer F.W."/>
            <person name="Land M.L."/>
            <person name="Hauser L."/>
            <person name="Brettin T.S."/>
            <person name="Detter J.C."/>
            <person name="Han S."/>
            <person name="de Vos W.M."/>
            <person name="Janssen P.H."/>
            <person name="Smidt H."/>
        </authorList>
    </citation>
    <scope>NUCLEOTIDE SEQUENCE [LARGE SCALE GENOMIC DNA]</scope>
    <source>
        <strain evidence="7 8">Ellin514</strain>
    </source>
</reference>
<dbReference type="GO" id="GO:0043546">
    <property type="term" value="F:molybdopterin cofactor binding"/>
    <property type="evidence" value="ECO:0007669"/>
    <property type="project" value="TreeGrafter"/>
</dbReference>
<dbReference type="Gene3D" id="3.90.420.10">
    <property type="entry name" value="Oxidoreductase, molybdopterin-binding domain"/>
    <property type="match status" value="1"/>
</dbReference>
<keyword evidence="3" id="KW-0479">Metal-binding</keyword>
<dbReference type="GO" id="GO:0020037">
    <property type="term" value="F:heme binding"/>
    <property type="evidence" value="ECO:0007669"/>
    <property type="project" value="TreeGrafter"/>
</dbReference>
<dbReference type="SUPFAM" id="SSF56524">
    <property type="entry name" value="Oxidoreductase molybdopterin-binding domain"/>
    <property type="match status" value="1"/>
</dbReference>
<proteinExistence type="predicted"/>
<evidence type="ECO:0000256" key="1">
    <source>
        <dbReference type="ARBA" id="ARBA00001924"/>
    </source>
</evidence>
<comment type="cofactor">
    <cofactor evidence="1">
        <name>Mo-molybdopterin</name>
        <dbReference type="ChEBI" id="CHEBI:71302"/>
    </cofactor>
</comment>
<sequence precursor="true">MIKGSVATAALALSQFPLRSFGLPEPEENEILIPFTDKLPATPNRPMIQWEQLTEWMTPEKDFFAVSHYGPAKVDAEKWNLEVSGLVKHPKTFSLAGIKARKRREITATLECSGNGSSPTFMGAVGNTKWAGTPLGPLLKECGFQKGAIEVAFFGTDEKKEKIKDNEYLQNFGRSLTIADALDDRILLAYEMNGKPLPPEHGFPLRLIVPGWYGVAWVKWLKRIEVLDHRFMGRFMARDYVTIRGEERPDCTIWRETSVTKMNVKSVVARVVRRSDGSLRISGAAWTDGTPLERVELKIDDGSWIETHTDKRNQSKYAWTFWHYDWQHPLSGEHTLVSRATDANGVIQPSADDPRIKLKKTYYEANQQYPRKFSI</sequence>
<keyword evidence="2" id="KW-0500">Molybdenum</keyword>
<dbReference type="SUPFAM" id="SSF81296">
    <property type="entry name" value="E set domains"/>
    <property type="match status" value="1"/>
</dbReference>
<dbReference type="InterPro" id="IPR008335">
    <property type="entry name" value="Mopterin_OxRdtase_euk"/>
</dbReference>
<evidence type="ECO:0000259" key="5">
    <source>
        <dbReference type="Pfam" id="PF00174"/>
    </source>
</evidence>
<accession>B9XHA3</accession>
<dbReference type="InterPro" id="IPR005066">
    <property type="entry name" value="MoCF_OxRdtse_dimer"/>
</dbReference>
<dbReference type="GO" id="GO:0006790">
    <property type="term" value="P:sulfur compound metabolic process"/>
    <property type="evidence" value="ECO:0007669"/>
    <property type="project" value="TreeGrafter"/>
</dbReference>
<dbReference type="RefSeq" id="WP_007415197.1">
    <property type="nucleotide sequence ID" value="NZ_ABOX02000014.1"/>
</dbReference>
<dbReference type="AlphaFoldDB" id="B9XHA3"/>
<dbReference type="STRING" id="320771.Cflav_PD3596"/>
<name>B9XHA3_PEDPL</name>
<dbReference type="Gene3D" id="2.60.40.650">
    <property type="match status" value="1"/>
</dbReference>
<dbReference type="InterPro" id="IPR014756">
    <property type="entry name" value="Ig_E-set"/>
</dbReference>
<evidence type="ECO:0000313" key="7">
    <source>
        <dbReference type="EMBL" id="EEF60738.1"/>
    </source>
</evidence>
<protein>
    <submittedName>
        <fullName evidence="7">Oxidoreductase molybdopterin binding</fullName>
    </submittedName>
</protein>
<dbReference type="EMBL" id="ABOX02000014">
    <property type="protein sequence ID" value="EEF60738.1"/>
    <property type="molecule type" value="Genomic_DNA"/>
</dbReference>
<feature type="domain" description="Moybdenum cofactor oxidoreductase dimerisation" evidence="6">
    <location>
        <begin position="258"/>
        <end position="350"/>
    </location>
</feature>
<keyword evidence="4" id="KW-0560">Oxidoreductase</keyword>
<evidence type="ECO:0000256" key="3">
    <source>
        <dbReference type="ARBA" id="ARBA00022723"/>
    </source>
</evidence>
<dbReference type="InterPro" id="IPR036374">
    <property type="entry name" value="OxRdtase_Mopterin-bd_sf"/>
</dbReference>
<dbReference type="InterPro" id="IPR000572">
    <property type="entry name" value="OxRdtase_Mopterin-bd_dom"/>
</dbReference>
<dbReference type="Proteomes" id="UP000003688">
    <property type="component" value="Unassembled WGS sequence"/>
</dbReference>
<organism evidence="7 8">
    <name type="scientific">Pedosphaera parvula (strain Ellin514)</name>
    <dbReference type="NCBI Taxonomy" id="320771"/>
    <lineage>
        <taxon>Bacteria</taxon>
        <taxon>Pseudomonadati</taxon>
        <taxon>Verrucomicrobiota</taxon>
        <taxon>Pedosphaerae</taxon>
        <taxon>Pedosphaerales</taxon>
        <taxon>Pedosphaeraceae</taxon>
        <taxon>Pedosphaera</taxon>
    </lineage>
</organism>
<dbReference type="CDD" id="cd02110">
    <property type="entry name" value="SO_family_Moco_dimer"/>
    <property type="match status" value="1"/>
</dbReference>
<evidence type="ECO:0000256" key="2">
    <source>
        <dbReference type="ARBA" id="ARBA00022505"/>
    </source>
</evidence>
<gene>
    <name evidence="7" type="ORF">Cflav_PD3596</name>
</gene>